<evidence type="ECO:0000256" key="2">
    <source>
        <dbReference type="ARBA" id="ARBA00022763"/>
    </source>
</evidence>
<evidence type="ECO:0000256" key="3">
    <source>
        <dbReference type="ARBA" id="ARBA00022801"/>
    </source>
</evidence>
<comment type="caution">
    <text evidence="12">The sequence shown here is derived from an EMBL/GenBank/DDBJ whole genome shotgun (WGS) entry which is preliminary data.</text>
</comment>
<organism evidence="12 13">
    <name type="scientific">Paenibacillus aurantiacus</name>
    <dbReference type="NCBI Taxonomy" id="1936118"/>
    <lineage>
        <taxon>Bacteria</taxon>
        <taxon>Bacillati</taxon>
        <taxon>Bacillota</taxon>
        <taxon>Bacilli</taxon>
        <taxon>Bacillales</taxon>
        <taxon>Paenibacillaceae</taxon>
        <taxon>Paenibacillus</taxon>
    </lineage>
</organism>
<evidence type="ECO:0000259" key="10">
    <source>
        <dbReference type="PROSITE" id="PS51192"/>
    </source>
</evidence>
<dbReference type="Pfam" id="PF00271">
    <property type="entry name" value="Helicase_C"/>
    <property type="match status" value="1"/>
</dbReference>
<dbReference type="Proteomes" id="UP001589747">
    <property type="component" value="Unassembled WGS sequence"/>
</dbReference>
<keyword evidence="5" id="KW-0067">ATP-binding</keyword>
<reference evidence="12 13" key="1">
    <citation type="submission" date="2024-09" db="EMBL/GenBank/DDBJ databases">
        <authorList>
            <person name="Sun Q."/>
            <person name="Mori K."/>
        </authorList>
    </citation>
    <scope>NUCLEOTIDE SEQUENCE [LARGE SCALE GENOMIC DNA]</scope>
    <source>
        <strain evidence="12 13">TISTR 2452</strain>
    </source>
</reference>
<evidence type="ECO:0000313" key="13">
    <source>
        <dbReference type="Proteomes" id="UP001589747"/>
    </source>
</evidence>
<keyword evidence="8" id="KW-0413">Isomerase</keyword>
<keyword evidence="6" id="KW-0238">DNA-binding</keyword>
<dbReference type="Pfam" id="PF19306">
    <property type="entry name" value="WHD_Lhr"/>
    <property type="match status" value="1"/>
</dbReference>
<evidence type="ECO:0000259" key="11">
    <source>
        <dbReference type="PROSITE" id="PS51194"/>
    </source>
</evidence>
<accession>A0ABV5KZR1</accession>
<dbReference type="InterPro" id="IPR045628">
    <property type="entry name" value="Lhr_WH_dom"/>
</dbReference>
<dbReference type="GO" id="GO:0004386">
    <property type="term" value="F:helicase activity"/>
    <property type="evidence" value="ECO:0007669"/>
    <property type="project" value="UniProtKB-KW"/>
</dbReference>
<dbReference type="InterPro" id="IPR001650">
    <property type="entry name" value="Helicase_C-like"/>
</dbReference>
<keyword evidence="1" id="KW-0547">Nucleotide-binding</keyword>
<keyword evidence="7" id="KW-0234">DNA repair</keyword>
<dbReference type="PANTHER" id="PTHR47962">
    <property type="entry name" value="ATP-DEPENDENT HELICASE LHR-RELATED-RELATED"/>
    <property type="match status" value="1"/>
</dbReference>
<keyword evidence="3 12" id="KW-0378">Hydrolase</keyword>
<dbReference type="EMBL" id="JBHMDO010000053">
    <property type="protein sequence ID" value="MFB9330707.1"/>
    <property type="molecule type" value="Genomic_DNA"/>
</dbReference>
<evidence type="ECO:0000313" key="12">
    <source>
        <dbReference type="EMBL" id="MFB9330707.1"/>
    </source>
</evidence>
<evidence type="ECO:0000256" key="4">
    <source>
        <dbReference type="ARBA" id="ARBA00022806"/>
    </source>
</evidence>
<sequence length="1532" mass="168463">MSSSSEALQAFHPVLAGWFGRAFGEPTDVQLQAWASIRSGRHTLIAAPTGSGKTLAALLPCLDRIVREKHAAGRDWTAGVRTLYITPLKALNNDIQHHLVGFISEIEQDAKVRVAGKGDDDGWPGVATAVRTGDTPSAERARMARKPPEVLVTTPESLYLLLTSAKGRAMLRTVNAVIVDEIHGIAGDKRGAHLTLALERLTALCEGRVQRIGVSATQKPMSRMARFLGGWAPRDAAAERDAGDAGGDGDDRDKHSRVLDKRTADLDEDAEEAQPLRHVLGYHPRPVAIIESMMAKTMHVRVTMPDFSRPAQSREAAVWTPIVERLLQLMEGASSVLLFVNSRRLCERLVLRLNEQTGEDFARAHHGSLARERRLEVEDLLKSGQLRCLVATSSLELGIDVGHIDLVLQVDPPMDAASGIQRIGRAGHAVGDVSRGVILARSRSQLPEAAVLCRSVVRREIEAIRLPRQPIDVLSQHIVSVAAAEDIEVDALHALLCGSECYREYTRAQLESVLKVLAGFYPFARPLIDWDRERDVVTRRALTPVAAVTGVGTIPQSSAYPVHHADSRVHLGELDEEYIHESRAGDVFQLGTSSWMISRIDHDRVYVQEAPNRFSEIPFWRNEPGGRGVRLGVRLGRFLGELAERLRLRDGHAGDELAPTLEADTVRWLDVEYGLDRTAAEQLIDLARAQHKALGLPTDKLILIEHYRDLTNQTRVVIHTLFGRKLNRTWLLAIEQQFGRLLPYKLYGNAKDNGIELVLAEGDNSWLNKLWHIAADSLDELLTEAIAGSPMLGISFRRIAETSLLLSRSFTRTPMWQKRLRSEELLKQALPYADQFPYLLEAMRESLHVYLDADGLKGLLTGIAAGEIEIVVRETKAPSPFAAQFIADYVNTQIYEGDGLSAATQLQLLSVSRSMAGALFGEAALRDAVDPAIAKAEEERMAAGQGELRTPDDLYAALKRRGDLSEDELTKLLGPDASFMAEALATLAASGRIAAYRFGNNGQRWICADERGFYERFPAGEDAVVFIAGRFAEHRLSFTDMELMERYPMLDESSAAVVIELLLRHDLIEQAPFAEDADERIWTSRRVAKRLIRLTMEKARKEAEPAAPVRWCAEISRLQHVLDGTQLAGADGLRTVIGQLQGFYLPVSHWESVIFPSRLNGYRKEDLDLLCASGEVIWLGRKDEGEKEGKIAFFLAESRALYLPCLKQARQTSASKHPELLAQLRDGGAMFLTRLGRESGLAPSELLPALIDLVWEGAVANDQFAPMRLHAQTKGKQLAKTGSGLGRWYWTGSLLEESAGTDNGEGMQDRQGGVDAESVLQWTQHLLDSFGLVSKELAGQISPFGWDAHLPALRQLEHLGIVTRGVLVAGEPALQFARREQIAAVGRPLAPGESEGYTIIAAVDLANPFGLSTDWPDVPGAGFARKGGNYLVLQGGRWRYWIESNGRKIVSLAQAPEGSSGTDALDQAPPPFDAAGLKQVLRTVLRRGGLSKIKIEQWNGAAIADSPAAGLLRALGAERDKQALVLWPSNLQ</sequence>
<dbReference type="EC" id="3.6.4.-" evidence="12"/>
<protein>
    <submittedName>
        <fullName evidence="12">DEAD/DEAH box helicase</fullName>
        <ecNumber evidence="12">3.6.4.-</ecNumber>
    </submittedName>
</protein>
<keyword evidence="4 12" id="KW-0347">Helicase</keyword>
<keyword evidence="2" id="KW-0227">DNA damage</keyword>
<evidence type="ECO:0000256" key="8">
    <source>
        <dbReference type="ARBA" id="ARBA00023235"/>
    </source>
</evidence>
<name>A0ABV5KZR1_9BACL</name>
<evidence type="ECO:0000256" key="5">
    <source>
        <dbReference type="ARBA" id="ARBA00022840"/>
    </source>
</evidence>
<dbReference type="RefSeq" id="WP_377502331.1">
    <property type="nucleotide sequence ID" value="NZ_JBHMDO010000053.1"/>
</dbReference>
<dbReference type="InterPro" id="IPR011545">
    <property type="entry name" value="DEAD/DEAH_box_helicase_dom"/>
</dbReference>
<evidence type="ECO:0000256" key="1">
    <source>
        <dbReference type="ARBA" id="ARBA00022741"/>
    </source>
</evidence>
<dbReference type="InterPro" id="IPR027417">
    <property type="entry name" value="P-loop_NTPase"/>
</dbReference>
<dbReference type="Pfam" id="PF08494">
    <property type="entry name" value="DEAD_assoc"/>
    <property type="match status" value="1"/>
</dbReference>
<dbReference type="SMART" id="SM00487">
    <property type="entry name" value="DEXDc"/>
    <property type="match status" value="1"/>
</dbReference>
<dbReference type="Pfam" id="PF23235">
    <property type="entry name" value="WHD_3rd_Lhr"/>
    <property type="match status" value="1"/>
</dbReference>
<feature type="domain" description="Helicase ATP-binding" evidence="10">
    <location>
        <begin position="34"/>
        <end position="236"/>
    </location>
</feature>
<dbReference type="InterPro" id="IPR014001">
    <property type="entry name" value="Helicase_ATP-bd"/>
</dbReference>
<keyword evidence="13" id="KW-1185">Reference proteome</keyword>
<feature type="domain" description="Helicase C-terminal" evidence="11">
    <location>
        <begin position="325"/>
        <end position="482"/>
    </location>
</feature>
<proteinExistence type="predicted"/>
<dbReference type="Pfam" id="PF23234">
    <property type="entry name" value="WHD_4th_Lhr"/>
    <property type="match status" value="1"/>
</dbReference>
<dbReference type="Gene3D" id="3.40.50.300">
    <property type="entry name" value="P-loop containing nucleotide triphosphate hydrolases"/>
    <property type="match status" value="2"/>
</dbReference>
<feature type="region of interest" description="Disordered" evidence="9">
    <location>
        <begin position="123"/>
        <end position="145"/>
    </location>
</feature>
<dbReference type="PROSITE" id="PS51192">
    <property type="entry name" value="HELICASE_ATP_BIND_1"/>
    <property type="match status" value="1"/>
</dbReference>
<dbReference type="PROSITE" id="PS51194">
    <property type="entry name" value="HELICASE_CTER"/>
    <property type="match status" value="1"/>
</dbReference>
<dbReference type="InterPro" id="IPR052511">
    <property type="entry name" value="ATP-dep_Helicase"/>
</dbReference>
<dbReference type="GO" id="GO:0016787">
    <property type="term" value="F:hydrolase activity"/>
    <property type="evidence" value="ECO:0007669"/>
    <property type="project" value="UniProtKB-KW"/>
</dbReference>
<dbReference type="InterPro" id="IPR013701">
    <property type="entry name" value="Lhr-like_DEAD/DEAH_assoc"/>
</dbReference>
<evidence type="ECO:0000256" key="6">
    <source>
        <dbReference type="ARBA" id="ARBA00023125"/>
    </source>
</evidence>
<dbReference type="PANTHER" id="PTHR47962:SF5">
    <property type="entry name" value="ATP-DEPENDENT HELICASE LHR-RELATED"/>
    <property type="match status" value="1"/>
</dbReference>
<gene>
    <name evidence="12" type="ORF">ACFFSY_32605</name>
</gene>
<dbReference type="SMART" id="SM00490">
    <property type="entry name" value="HELICc"/>
    <property type="match status" value="1"/>
</dbReference>
<evidence type="ECO:0000256" key="9">
    <source>
        <dbReference type="SAM" id="MobiDB-lite"/>
    </source>
</evidence>
<evidence type="ECO:0000256" key="7">
    <source>
        <dbReference type="ARBA" id="ARBA00023204"/>
    </source>
</evidence>
<dbReference type="Pfam" id="PF00270">
    <property type="entry name" value="DEAD"/>
    <property type="match status" value="1"/>
</dbReference>
<dbReference type="SUPFAM" id="SSF52540">
    <property type="entry name" value="P-loop containing nucleoside triphosphate hydrolases"/>
    <property type="match status" value="1"/>
</dbReference>
<dbReference type="InterPro" id="IPR055367">
    <property type="entry name" value="WH4_Lhr"/>
</dbReference>
<dbReference type="InterPro" id="IPR055368">
    <property type="entry name" value="WH3_Lhr"/>
</dbReference>